<evidence type="ECO:0000256" key="1">
    <source>
        <dbReference type="ARBA" id="ARBA00000677"/>
    </source>
</evidence>
<evidence type="ECO:0000256" key="6">
    <source>
        <dbReference type="ARBA" id="ARBA00022801"/>
    </source>
</evidence>
<dbReference type="NCBIfam" id="TIGR02227">
    <property type="entry name" value="sigpep_I_bact"/>
    <property type="match status" value="1"/>
</dbReference>
<gene>
    <name evidence="10" type="primary">lepB</name>
    <name evidence="10" type="ORF">FEV09_12780</name>
</gene>
<comment type="subcellular location">
    <subcellularLocation>
        <location evidence="2">Cell membrane</location>
        <topology evidence="2">Single-pass type II membrane protein</topology>
    </subcellularLocation>
    <subcellularLocation>
        <location evidence="8">Membrane</location>
        <topology evidence="8">Single-pass type II membrane protein</topology>
    </subcellularLocation>
</comment>
<dbReference type="InterPro" id="IPR000223">
    <property type="entry name" value="Pept_S26A_signal_pept_1"/>
</dbReference>
<keyword evidence="8" id="KW-0812">Transmembrane</keyword>
<keyword evidence="11" id="KW-1185">Reference proteome</keyword>
<dbReference type="Proteomes" id="UP001152872">
    <property type="component" value="Unassembled WGS sequence"/>
</dbReference>
<sequence>MSTEIKLDPQAPVQPWWQRHGETIRIFAVALAIAIFLRTFIVEPRFIPSGSMEPTLQVGDRILVDKISQQWQQPKYGDILIFYPPASPAIGDTSKAYIKRLIGVEGDRIAVKNGKVYRNGEALDESYIAEAPKYAMREVVVPKGYYWMMGDNRNHSNDSHIWGFLPKENIIGKATIRFFPFGDRLGVISD</sequence>
<feature type="domain" description="Peptidase S26" evidence="9">
    <location>
        <begin position="22"/>
        <end position="179"/>
    </location>
</feature>
<dbReference type="Gene3D" id="2.10.109.10">
    <property type="entry name" value="Umud Fragment, subunit A"/>
    <property type="match status" value="1"/>
</dbReference>
<feature type="active site" evidence="7">
    <location>
        <position position="99"/>
    </location>
</feature>
<dbReference type="PROSITE" id="PS00501">
    <property type="entry name" value="SPASE_I_1"/>
    <property type="match status" value="1"/>
</dbReference>
<keyword evidence="8" id="KW-0472">Membrane</keyword>
<dbReference type="PANTHER" id="PTHR43390:SF1">
    <property type="entry name" value="CHLOROPLAST PROCESSING PEPTIDASE"/>
    <property type="match status" value="1"/>
</dbReference>
<keyword evidence="6 8" id="KW-0378">Hydrolase</keyword>
<evidence type="ECO:0000256" key="2">
    <source>
        <dbReference type="ARBA" id="ARBA00004401"/>
    </source>
</evidence>
<dbReference type="RefSeq" id="WP_009627557.1">
    <property type="nucleotide sequence ID" value="NZ_VBTY01000100.1"/>
</dbReference>
<dbReference type="CDD" id="cd06530">
    <property type="entry name" value="S26_SPase_I"/>
    <property type="match status" value="1"/>
</dbReference>
<dbReference type="PANTHER" id="PTHR43390">
    <property type="entry name" value="SIGNAL PEPTIDASE I"/>
    <property type="match status" value="1"/>
</dbReference>
<dbReference type="GO" id="GO:0005886">
    <property type="term" value="C:plasma membrane"/>
    <property type="evidence" value="ECO:0007669"/>
    <property type="project" value="UniProtKB-SubCell"/>
</dbReference>
<dbReference type="EC" id="3.4.21.89" evidence="4 8"/>
<keyword evidence="5 8" id="KW-0645">Protease</keyword>
<dbReference type="GO" id="GO:0006465">
    <property type="term" value="P:signal peptide processing"/>
    <property type="evidence" value="ECO:0007669"/>
    <property type="project" value="InterPro"/>
</dbReference>
<comment type="catalytic activity">
    <reaction evidence="1 8">
        <text>Cleavage of hydrophobic, N-terminal signal or leader sequences from secreted and periplasmic proteins.</text>
        <dbReference type="EC" id="3.4.21.89"/>
    </reaction>
</comment>
<dbReference type="PRINTS" id="PR00727">
    <property type="entry name" value="LEADERPTASE"/>
</dbReference>
<dbReference type="InterPro" id="IPR019758">
    <property type="entry name" value="Pept_S26A_signal_pept_1_CS"/>
</dbReference>
<dbReference type="GO" id="GO:0009003">
    <property type="term" value="F:signal peptidase activity"/>
    <property type="evidence" value="ECO:0007669"/>
    <property type="project" value="UniProtKB-EC"/>
</dbReference>
<dbReference type="AlphaFoldDB" id="A0A9X4RIB6"/>
<evidence type="ECO:0000256" key="3">
    <source>
        <dbReference type="ARBA" id="ARBA00009370"/>
    </source>
</evidence>
<dbReference type="InterPro" id="IPR019756">
    <property type="entry name" value="Pept_S26A_signal_pept_1_Ser-AS"/>
</dbReference>
<evidence type="ECO:0000256" key="5">
    <source>
        <dbReference type="ARBA" id="ARBA00022670"/>
    </source>
</evidence>
<dbReference type="Pfam" id="PF10502">
    <property type="entry name" value="Peptidase_S26"/>
    <property type="match status" value="1"/>
</dbReference>
<evidence type="ECO:0000256" key="8">
    <source>
        <dbReference type="RuleBase" id="RU362042"/>
    </source>
</evidence>
<evidence type="ECO:0000259" key="9">
    <source>
        <dbReference type="Pfam" id="PF10502"/>
    </source>
</evidence>
<protein>
    <recommendedName>
        <fullName evidence="4 8">Signal peptidase I</fullName>
        <ecNumber evidence="4 8">3.4.21.89</ecNumber>
    </recommendedName>
</protein>
<dbReference type="PROSITE" id="PS00761">
    <property type="entry name" value="SPASE_I_3"/>
    <property type="match status" value="1"/>
</dbReference>
<name>A0A9X4RIB6_9CYAN</name>
<evidence type="ECO:0000256" key="7">
    <source>
        <dbReference type="PIRSR" id="PIRSR600223-1"/>
    </source>
</evidence>
<organism evidence="10 11">
    <name type="scientific">Pseudanabaena catenata USMAC16</name>
    <dbReference type="NCBI Taxonomy" id="1855837"/>
    <lineage>
        <taxon>Bacteria</taxon>
        <taxon>Bacillati</taxon>
        <taxon>Cyanobacteriota</taxon>
        <taxon>Cyanophyceae</taxon>
        <taxon>Pseudanabaenales</taxon>
        <taxon>Pseudanabaenaceae</taxon>
        <taxon>Pseudanabaena</taxon>
    </lineage>
</organism>
<evidence type="ECO:0000313" key="11">
    <source>
        <dbReference type="Proteomes" id="UP001152872"/>
    </source>
</evidence>
<comment type="similarity">
    <text evidence="3 8">Belongs to the peptidase S26 family.</text>
</comment>
<dbReference type="InterPro" id="IPR036286">
    <property type="entry name" value="LexA/Signal_pep-like_sf"/>
</dbReference>
<evidence type="ECO:0000313" key="10">
    <source>
        <dbReference type="EMBL" id="MDG3495436.1"/>
    </source>
</evidence>
<accession>A0A9X4RIB6</accession>
<evidence type="ECO:0000256" key="4">
    <source>
        <dbReference type="ARBA" id="ARBA00013208"/>
    </source>
</evidence>
<reference evidence="10" key="1">
    <citation type="submission" date="2019-05" db="EMBL/GenBank/DDBJ databases">
        <title>Whole genome sequencing of Pseudanabaena catenata USMAC16.</title>
        <authorList>
            <person name="Khan Z."/>
            <person name="Omar W.M."/>
            <person name="Convey P."/>
            <person name="Merican F."/>
            <person name="Najimudin N."/>
        </authorList>
    </citation>
    <scope>NUCLEOTIDE SEQUENCE</scope>
    <source>
        <strain evidence="10">USMAC16</strain>
    </source>
</reference>
<dbReference type="SUPFAM" id="SSF51306">
    <property type="entry name" value="LexA/Signal peptidase"/>
    <property type="match status" value="1"/>
</dbReference>
<feature type="active site" evidence="7">
    <location>
        <position position="51"/>
    </location>
</feature>
<dbReference type="GO" id="GO:0004252">
    <property type="term" value="F:serine-type endopeptidase activity"/>
    <property type="evidence" value="ECO:0007669"/>
    <property type="project" value="InterPro"/>
</dbReference>
<dbReference type="InterPro" id="IPR019533">
    <property type="entry name" value="Peptidase_S26"/>
</dbReference>
<feature type="transmembrane region" description="Helical" evidence="8">
    <location>
        <begin position="24"/>
        <end position="42"/>
    </location>
</feature>
<dbReference type="EMBL" id="VBTY01000100">
    <property type="protein sequence ID" value="MDG3495436.1"/>
    <property type="molecule type" value="Genomic_DNA"/>
</dbReference>
<keyword evidence="8" id="KW-1133">Transmembrane helix</keyword>
<comment type="caution">
    <text evidence="10">The sequence shown here is derived from an EMBL/GenBank/DDBJ whole genome shotgun (WGS) entry which is preliminary data.</text>
</comment>
<proteinExistence type="inferred from homology"/>